<keyword evidence="4 8" id="KW-0602">Photosynthesis</keyword>
<dbReference type="Proteomes" id="UP000825935">
    <property type="component" value="Chromosome 12"/>
</dbReference>
<keyword evidence="2 7" id="KW-0148">Chlorophyll</keyword>
<feature type="binding site" description="axial binding residue" evidence="7">
    <location>
        <position position="102"/>
    </location>
    <ligand>
        <name>chlorophyll a</name>
        <dbReference type="ChEBI" id="CHEBI:58416"/>
        <label>1</label>
    </ligand>
    <ligandPart>
        <name>Mg</name>
        <dbReference type="ChEBI" id="CHEBI:25107"/>
    </ligandPart>
</feature>
<organism evidence="9 10">
    <name type="scientific">Ceratopteris richardii</name>
    <name type="common">Triangle waterfern</name>
    <dbReference type="NCBI Taxonomy" id="49495"/>
    <lineage>
        <taxon>Eukaryota</taxon>
        <taxon>Viridiplantae</taxon>
        <taxon>Streptophyta</taxon>
        <taxon>Embryophyta</taxon>
        <taxon>Tracheophyta</taxon>
        <taxon>Polypodiopsida</taxon>
        <taxon>Polypodiidae</taxon>
        <taxon>Polypodiales</taxon>
        <taxon>Pteridineae</taxon>
        <taxon>Pteridaceae</taxon>
        <taxon>Parkerioideae</taxon>
        <taxon>Ceratopteris</taxon>
    </lineage>
</organism>
<proteinExistence type="inferred from homology"/>
<keyword evidence="8" id="KW-0793">Thylakoid</keyword>
<comment type="similarity">
    <text evidence="8">Belongs to the light-harvesting chlorophyll a/b-binding (LHC) protein family.</text>
</comment>
<dbReference type="EMBL" id="CM035417">
    <property type="protein sequence ID" value="KAH7424175.1"/>
    <property type="molecule type" value="Genomic_DNA"/>
</dbReference>
<dbReference type="Gene3D" id="1.10.3460.10">
    <property type="entry name" value="Chlorophyll a/b binding protein domain"/>
    <property type="match status" value="1"/>
</dbReference>
<keyword evidence="10" id="KW-1185">Reference proteome</keyword>
<comment type="function">
    <text evidence="8">The light-harvesting complex (LHC) functions as a light receptor, it captures and delivers excitation energy to photosystems with which it is closely associated.</text>
</comment>
<gene>
    <name evidence="9" type="ORF">KP509_12G094100</name>
</gene>
<dbReference type="OMA" id="THGRVCT"/>
<name>A0A8T2TRW4_CERRI</name>
<dbReference type="InterPro" id="IPR001344">
    <property type="entry name" value="Chloro_AB-bd_pln"/>
</dbReference>
<accession>A0A8T2TRW4</accession>
<keyword evidence="3 8" id="KW-0150">Chloroplast</keyword>
<dbReference type="PANTHER" id="PTHR21649">
    <property type="entry name" value="CHLOROPHYLL A/B BINDING PROTEIN"/>
    <property type="match status" value="1"/>
</dbReference>
<evidence type="ECO:0000256" key="5">
    <source>
        <dbReference type="ARBA" id="ARBA00022640"/>
    </source>
</evidence>
<keyword evidence="5 8" id="KW-0934">Plastid</keyword>
<evidence type="ECO:0000256" key="1">
    <source>
        <dbReference type="ARBA" id="ARBA00004334"/>
    </source>
</evidence>
<feature type="binding site" evidence="7">
    <location>
        <position position="97"/>
    </location>
    <ligand>
        <name>chlorophyll a</name>
        <dbReference type="ChEBI" id="CHEBI:58416"/>
        <label>1</label>
    </ligand>
</feature>
<dbReference type="Pfam" id="PF00504">
    <property type="entry name" value="Chloroa_b-bind"/>
    <property type="match status" value="1"/>
</dbReference>
<dbReference type="GO" id="GO:0016168">
    <property type="term" value="F:chlorophyll binding"/>
    <property type="evidence" value="ECO:0007669"/>
    <property type="project" value="UniProtKB-KW"/>
</dbReference>
<evidence type="ECO:0000256" key="7">
    <source>
        <dbReference type="PIRSR" id="PIRSR601344-1"/>
    </source>
</evidence>
<dbReference type="AlphaFoldDB" id="A0A8T2TRW4"/>
<dbReference type="GO" id="GO:0009535">
    <property type="term" value="C:chloroplast thylakoid membrane"/>
    <property type="evidence" value="ECO:0007669"/>
    <property type="project" value="UniProtKB-SubCell"/>
</dbReference>
<keyword evidence="6 8" id="KW-0157">Chromophore</keyword>
<dbReference type="GO" id="GO:0009522">
    <property type="term" value="C:photosystem I"/>
    <property type="evidence" value="ECO:0007669"/>
    <property type="project" value="UniProtKB-KW"/>
</dbReference>
<reference evidence="9" key="1">
    <citation type="submission" date="2021-08" db="EMBL/GenBank/DDBJ databases">
        <title>WGS assembly of Ceratopteris richardii.</title>
        <authorList>
            <person name="Marchant D.B."/>
            <person name="Chen G."/>
            <person name="Jenkins J."/>
            <person name="Shu S."/>
            <person name="Leebens-Mack J."/>
            <person name="Grimwood J."/>
            <person name="Schmutz J."/>
            <person name="Soltis P."/>
            <person name="Soltis D."/>
            <person name="Chen Z.-H."/>
        </authorList>
    </citation>
    <scope>NUCLEOTIDE SEQUENCE</scope>
    <source>
        <strain evidence="9">Whitten #5841</strain>
        <tissue evidence="9">Leaf</tissue>
    </source>
</reference>
<dbReference type="InterPro" id="IPR022796">
    <property type="entry name" value="Chloroa_b-bind"/>
</dbReference>
<dbReference type="GO" id="GO:0009765">
    <property type="term" value="P:photosynthesis, light harvesting"/>
    <property type="evidence" value="ECO:0007669"/>
    <property type="project" value="InterPro"/>
</dbReference>
<evidence type="ECO:0000256" key="6">
    <source>
        <dbReference type="ARBA" id="ARBA00022991"/>
    </source>
</evidence>
<sequence length="153" mass="16457">MASAVYSSCSLATVGTSSMGTGAHSYLVGCYEQYPSLPLAPAKRAIFVSASASKRPLWFPGSTPPASLDGSLPEDFGFDPLRLGSEPELLKWFIQAEIIRCRWAMLGAAGIFISEALTKAGIMNTPSWYSTGEAEYFADPTTLRSRYTPDSGR</sequence>
<dbReference type="OrthoDB" id="1929421at2759"/>
<protein>
    <recommendedName>
        <fullName evidence="8">Chlorophyll a-b binding protein, chloroplastic</fullName>
    </recommendedName>
</protein>
<comment type="caution">
    <text evidence="9">The sequence shown here is derived from an EMBL/GenBank/DDBJ whole genome shotgun (WGS) entry which is preliminary data.</text>
</comment>
<keyword evidence="8" id="KW-0604">Photosystem II</keyword>
<dbReference type="GO" id="GO:0009523">
    <property type="term" value="C:photosystem II"/>
    <property type="evidence" value="ECO:0007669"/>
    <property type="project" value="UniProtKB-KW"/>
</dbReference>
<evidence type="ECO:0000313" key="9">
    <source>
        <dbReference type="EMBL" id="KAH7424175.1"/>
    </source>
</evidence>
<comment type="subcellular location">
    <subcellularLocation>
        <location evidence="1 8">Plastid</location>
        <location evidence="1 8">Chloroplast thylakoid membrane</location>
    </subcellularLocation>
</comment>
<evidence type="ECO:0000256" key="2">
    <source>
        <dbReference type="ARBA" id="ARBA00022494"/>
    </source>
</evidence>
<dbReference type="SUPFAM" id="SSF103511">
    <property type="entry name" value="Chlorophyll a-b binding protein"/>
    <property type="match status" value="1"/>
</dbReference>
<evidence type="ECO:0000256" key="3">
    <source>
        <dbReference type="ARBA" id="ARBA00022528"/>
    </source>
</evidence>
<evidence type="ECO:0000256" key="8">
    <source>
        <dbReference type="RuleBase" id="RU363080"/>
    </source>
</evidence>
<evidence type="ECO:0000313" key="10">
    <source>
        <dbReference type="Proteomes" id="UP000825935"/>
    </source>
</evidence>
<evidence type="ECO:0000256" key="4">
    <source>
        <dbReference type="ARBA" id="ARBA00022531"/>
    </source>
</evidence>
<keyword evidence="8" id="KW-0603">Photosystem I</keyword>